<accession>A0A098VTG7</accession>
<dbReference type="EMBL" id="JMKJ01000432">
    <property type="protein sequence ID" value="KGG51011.1"/>
    <property type="molecule type" value="Genomic_DNA"/>
</dbReference>
<dbReference type="HOGENOM" id="CLU_557869_0_0_1"/>
<dbReference type="VEuPathDB" id="MicrosporidiaDB:DI09_48p170"/>
<dbReference type="PANTHER" id="PTHR12558">
    <property type="entry name" value="CELL DIVISION CYCLE 16,23,27"/>
    <property type="match status" value="1"/>
</dbReference>
<dbReference type="PANTHER" id="PTHR12558:SF10">
    <property type="entry name" value="CELL DIVISION CYCLE PROTEIN 23 HOMOLOG"/>
    <property type="match status" value="1"/>
</dbReference>
<dbReference type="GO" id="GO:0016567">
    <property type="term" value="P:protein ubiquitination"/>
    <property type="evidence" value="ECO:0007669"/>
    <property type="project" value="TreeGrafter"/>
</dbReference>
<dbReference type="GeneID" id="25260103"/>
<dbReference type="SUPFAM" id="SSF48452">
    <property type="entry name" value="TPR-like"/>
    <property type="match status" value="1"/>
</dbReference>
<dbReference type="PROSITE" id="PS50005">
    <property type="entry name" value="TPR"/>
    <property type="match status" value="1"/>
</dbReference>
<proteinExistence type="predicted"/>
<comment type="caution">
    <text evidence="3">The sequence shown here is derived from an EMBL/GenBank/DDBJ whole genome shotgun (WGS) entry which is preliminary data.</text>
</comment>
<dbReference type="AlphaFoldDB" id="A0A098VTG7"/>
<reference evidence="3 4" key="1">
    <citation type="submission" date="2014-04" db="EMBL/GenBank/DDBJ databases">
        <title>A new species of microsporidia sheds light on the evolution of extreme parasitism.</title>
        <authorList>
            <person name="Haag K.L."/>
            <person name="James T.Y."/>
            <person name="Larsson R."/>
            <person name="Schaer T.M."/>
            <person name="Refardt D."/>
            <person name="Pombert J.-F."/>
            <person name="Ebert D."/>
        </authorList>
    </citation>
    <scope>NUCLEOTIDE SEQUENCE [LARGE SCALE GENOMIC DNA]</scope>
    <source>
        <strain evidence="3 4">UGP3</strain>
        <tissue evidence="3">Spores</tissue>
    </source>
</reference>
<dbReference type="OrthoDB" id="10262026at2759"/>
<dbReference type="GO" id="GO:0031145">
    <property type="term" value="P:anaphase-promoting complex-dependent catabolic process"/>
    <property type="evidence" value="ECO:0007669"/>
    <property type="project" value="TreeGrafter"/>
</dbReference>
<dbReference type="Proteomes" id="UP000029725">
    <property type="component" value="Unassembled WGS sequence"/>
</dbReference>
<dbReference type="InterPro" id="IPR011990">
    <property type="entry name" value="TPR-like_helical_dom_sf"/>
</dbReference>
<dbReference type="SMART" id="SM00028">
    <property type="entry name" value="TPR"/>
    <property type="match status" value="2"/>
</dbReference>
<dbReference type="GO" id="GO:0051301">
    <property type="term" value="P:cell division"/>
    <property type="evidence" value="ECO:0007669"/>
    <property type="project" value="TreeGrafter"/>
</dbReference>
<feature type="repeat" description="TPR" evidence="2">
    <location>
        <begin position="295"/>
        <end position="328"/>
    </location>
</feature>
<keyword evidence="4" id="KW-1185">Reference proteome</keyword>
<organism evidence="3 4">
    <name type="scientific">Mitosporidium daphniae</name>
    <dbReference type="NCBI Taxonomy" id="1485682"/>
    <lineage>
        <taxon>Eukaryota</taxon>
        <taxon>Fungi</taxon>
        <taxon>Fungi incertae sedis</taxon>
        <taxon>Microsporidia</taxon>
        <taxon>Mitosporidium</taxon>
    </lineage>
</organism>
<protein>
    <submittedName>
        <fullName evidence="3">Uncharacterized protein</fullName>
    </submittedName>
</protein>
<dbReference type="RefSeq" id="XP_013237438.1">
    <property type="nucleotide sequence ID" value="XM_013381984.1"/>
</dbReference>
<evidence type="ECO:0000256" key="1">
    <source>
        <dbReference type="ARBA" id="ARBA00022803"/>
    </source>
</evidence>
<name>A0A098VTG7_9MICR</name>
<dbReference type="GO" id="GO:0045842">
    <property type="term" value="P:positive regulation of mitotic metaphase/anaphase transition"/>
    <property type="evidence" value="ECO:0007669"/>
    <property type="project" value="TreeGrafter"/>
</dbReference>
<evidence type="ECO:0000256" key="2">
    <source>
        <dbReference type="PROSITE-ProRule" id="PRU00339"/>
    </source>
</evidence>
<dbReference type="Gene3D" id="1.25.40.10">
    <property type="entry name" value="Tetratricopeptide repeat domain"/>
    <property type="match status" value="1"/>
</dbReference>
<dbReference type="InterPro" id="IPR019734">
    <property type="entry name" value="TPR_rpt"/>
</dbReference>
<gene>
    <name evidence="3" type="ORF">DI09_48p170</name>
</gene>
<sequence length="489" mass="54796">MQRNGNPVLIALCSNRICQINSGVPPCLPSLLSEAFILVGAKMPESDARYAWSCLSTGAFARASHFYSKWEEAGCPLGQFLCIYFDLLKLERETSQCVTLDFRCVSKEYYYSKVVQWRSALKNALFPLLGRTEVALSKSSEGIARAFLLFLNKAAASFRASLVQYAGNWSCWYYLSQTISGAEQIICHKELIPCFEAGESSLEKYSSMLNGFPEHYKASQFIRLFVLENEILKRTKSASASTSFLPLVQSFLDMTISNYSLEGFDILANLLFLSEDFVSLELLAARAKSIDERSAVALIVVGNLFSLNGDSQAALDMFSRALTVDPGYSMAWTLSGHELVQSKRLDEAIDRYRCALEDRPAAIYCFRKAKELRPEDPRMWTALGSVLEENFHQNHAYPDALLQSNSANAYLTALLVEIFKFWEVSLPGIYEARLEAAGALAELYLNVNGFCATKMDRFPLSLLKCFVNGKLFLDNSKKYNQARVALLND</sequence>
<evidence type="ECO:0000313" key="4">
    <source>
        <dbReference type="Proteomes" id="UP000029725"/>
    </source>
</evidence>
<dbReference type="GO" id="GO:0005680">
    <property type="term" value="C:anaphase-promoting complex"/>
    <property type="evidence" value="ECO:0007669"/>
    <property type="project" value="TreeGrafter"/>
</dbReference>
<evidence type="ECO:0000313" key="3">
    <source>
        <dbReference type="EMBL" id="KGG51011.1"/>
    </source>
</evidence>
<keyword evidence="1 2" id="KW-0802">TPR repeat</keyword>